<evidence type="ECO:0000256" key="5">
    <source>
        <dbReference type="ARBA" id="ARBA00035523"/>
    </source>
</evidence>
<dbReference type="InterPro" id="IPR014721">
    <property type="entry name" value="Ribsml_uS5_D2-typ_fold_subgr"/>
</dbReference>
<dbReference type="PANTHER" id="PTHR21569:SF1">
    <property type="entry name" value="SMALL RIBOSOMAL SUBUNIT PROTEIN US9M"/>
    <property type="match status" value="1"/>
</dbReference>
<comment type="caution">
    <text evidence="7">The sequence shown here is derived from an EMBL/GenBank/DDBJ whole genome shotgun (WGS) entry which is preliminary data.</text>
</comment>
<accession>A0A1F7HG56</accession>
<feature type="region of interest" description="Disordered" evidence="6">
    <location>
        <begin position="130"/>
        <end position="150"/>
    </location>
</feature>
<comment type="similarity">
    <text evidence="1">Belongs to the universal ribosomal protein uS9 family.</text>
</comment>
<keyword evidence="2 7" id="KW-0689">Ribosomal protein</keyword>
<dbReference type="GO" id="GO:0003723">
    <property type="term" value="F:RNA binding"/>
    <property type="evidence" value="ECO:0007669"/>
    <property type="project" value="TreeGrafter"/>
</dbReference>
<proteinExistence type="inferred from homology"/>
<dbReference type="EMBL" id="MFZV01000049">
    <property type="protein sequence ID" value="OGK30227.1"/>
    <property type="molecule type" value="Genomic_DNA"/>
</dbReference>
<dbReference type="GO" id="GO:0003735">
    <property type="term" value="F:structural constituent of ribosome"/>
    <property type="evidence" value="ECO:0007669"/>
    <property type="project" value="InterPro"/>
</dbReference>
<reference evidence="7 8" key="1">
    <citation type="journal article" date="2016" name="Nat. Commun.">
        <title>Thousands of microbial genomes shed light on interconnected biogeochemical processes in an aquifer system.</title>
        <authorList>
            <person name="Anantharaman K."/>
            <person name="Brown C.T."/>
            <person name="Hug L.A."/>
            <person name="Sharon I."/>
            <person name="Castelle C.J."/>
            <person name="Probst A.J."/>
            <person name="Thomas B.C."/>
            <person name="Singh A."/>
            <person name="Wilkins M.J."/>
            <person name="Karaoz U."/>
            <person name="Brodie E.L."/>
            <person name="Williams K.H."/>
            <person name="Hubbard S.S."/>
            <person name="Banfield J.F."/>
        </authorList>
    </citation>
    <scope>NUCLEOTIDE SEQUENCE [LARGE SCALE GENOMIC DNA]</scope>
</reference>
<dbReference type="SUPFAM" id="SSF54211">
    <property type="entry name" value="Ribosomal protein S5 domain 2-like"/>
    <property type="match status" value="1"/>
</dbReference>
<evidence type="ECO:0000313" key="8">
    <source>
        <dbReference type="Proteomes" id="UP000177199"/>
    </source>
</evidence>
<organism evidence="7 8">
    <name type="scientific">Candidatus Roizmanbacteria bacterium RIFCSPHIGHO2_12_FULL_33_9</name>
    <dbReference type="NCBI Taxonomy" id="1802045"/>
    <lineage>
        <taxon>Bacteria</taxon>
        <taxon>Candidatus Roizmaniibacteriota</taxon>
    </lineage>
</organism>
<evidence type="ECO:0000256" key="4">
    <source>
        <dbReference type="ARBA" id="ARBA00035259"/>
    </source>
</evidence>
<dbReference type="InterPro" id="IPR000754">
    <property type="entry name" value="Ribosomal_uS9"/>
</dbReference>
<evidence type="ECO:0000256" key="3">
    <source>
        <dbReference type="ARBA" id="ARBA00023274"/>
    </source>
</evidence>
<dbReference type="AlphaFoldDB" id="A0A1F7HG56"/>
<dbReference type="GO" id="GO:0006412">
    <property type="term" value="P:translation"/>
    <property type="evidence" value="ECO:0007669"/>
    <property type="project" value="InterPro"/>
</dbReference>
<dbReference type="PANTHER" id="PTHR21569">
    <property type="entry name" value="RIBOSOMAL PROTEIN S9"/>
    <property type="match status" value="1"/>
</dbReference>
<evidence type="ECO:0000256" key="6">
    <source>
        <dbReference type="SAM" id="MobiDB-lite"/>
    </source>
</evidence>
<gene>
    <name evidence="7" type="ORF">A3F29_03615</name>
</gene>
<dbReference type="Pfam" id="PF00380">
    <property type="entry name" value="Ribosomal_S9"/>
    <property type="match status" value="1"/>
</dbReference>
<dbReference type="GO" id="GO:0015935">
    <property type="term" value="C:small ribosomal subunit"/>
    <property type="evidence" value="ECO:0007669"/>
    <property type="project" value="TreeGrafter"/>
</dbReference>
<evidence type="ECO:0000256" key="2">
    <source>
        <dbReference type="ARBA" id="ARBA00022980"/>
    </source>
</evidence>
<dbReference type="Gene3D" id="3.30.230.10">
    <property type="match status" value="1"/>
</dbReference>
<sequence length="150" mass="16751">MPKKLQLPKYVEGIGKRKSAVSRVRIFVVKKNESVNFSGIKIKSGDIFVNLKPFQQAFPSDVDRSIALKPLLSTKTENNFAISIYVNGGGHKGRVESIAHGLAKALLMIDDKYRPVLKVLGLLTRDPRVKERRKVGTGGKARRKKQSPKR</sequence>
<dbReference type="Proteomes" id="UP000177199">
    <property type="component" value="Unassembled WGS sequence"/>
</dbReference>
<name>A0A1F7HG56_9BACT</name>
<evidence type="ECO:0000256" key="1">
    <source>
        <dbReference type="ARBA" id="ARBA00005251"/>
    </source>
</evidence>
<evidence type="ECO:0000313" key="7">
    <source>
        <dbReference type="EMBL" id="OGK30227.1"/>
    </source>
</evidence>
<keyword evidence="3" id="KW-0687">Ribonucleoprotein</keyword>
<protein>
    <recommendedName>
        <fullName evidence="4">Small ribosomal subunit protein uS9</fullName>
    </recommendedName>
    <alternativeName>
        <fullName evidence="5">30S ribosomal protein S9</fullName>
    </alternativeName>
</protein>
<dbReference type="InterPro" id="IPR020568">
    <property type="entry name" value="Ribosomal_Su5_D2-typ_SF"/>
</dbReference>